<dbReference type="AlphaFoldDB" id="A0AAD2HR66"/>
<proteinExistence type="predicted"/>
<dbReference type="EMBL" id="CAVNYO010000424">
    <property type="protein sequence ID" value="CAK5278657.1"/>
    <property type="molecule type" value="Genomic_DNA"/>
</dbReference>
<comment type="caution">
    <text evidence="1">The sequence shown here is derived from an EMBL/GenBank/DDBJ whole genome shotgun (WGS) entry which is preliminary data.</text>
</comment>
<feature type="non-terminal residue" evidence="1">
    <location>
        <position position="1"/>
    </location>
</feature>
<dbReference type="Proteomes" id="UP001295794">
    <property type="component" value="Unassembled WGS sequence"/>
</dbReference>
<sequence length="104" mass="11382">QRCHMCHTGVPQTCLQCRKRSRLSAAVCRGVCGTLFWSAAGMRSPLLPPTTMASGIVPLPARIIPRSINVSADVLIVVDVVEINHVEYSECRRGTVAVLLQHFQ</sequence>
<reference evidence="1" key="1">
    <citation type="submission" date="2023-11" db="EMBL/GenBank/DDBJ databases">
        <authorList>
            <person name="De Vega J J."/>
            <person name="De Vega J J."/>
        </authorList>
    </citation>
    <scope>NUCLEOTIDE SEQUENCE</scope>
</reference>
<evidence type="ECO:0000313" key="1">
    <source>
        <dbReference type="EMBL" id="CAK5278657.1"/>
    </source>
</evidence>
<name>A0AAD2HR66_9AGAR</name>
<evidence type="ECO:0000313" key="2">
    <source>
        <dbReference type="Proteomes" id="UP001295794"/>
    </source>
</evidence>
<keyword evidence="2" id="KW-1185">Reference proteome</keyword>
<gene>
    <name evidence="1" type="ORF">MYCIT1_LOCUS28141</name>
</gene>
<protein>
    <submittedName>
        <fullName evidence="1">Uncharacterized protein</fullName>
    </submittedName>
</protein>
<organism evidence="1 2">
    <name type="scientific">Mycena citricolor</name>
    <dbReference type="NCBI Taxonomy" id="2018698"/>
    <lineage>
        <taxon>Eukaryota</taxon>
        <taxon>Fungi</taxon>
        <taxon>Dikarya</taxon>
        <taxon>Basidiomycota</taxon>
        <taxon>Agaricomycotina</taxon>
        <taxon>Agaricomycetes</taxon>
        <taxon>Agaricomycetidae</taxon>
        <taxon>Agaricales</taxon>
        <taxon>Marasmiineae</taxon>
        <taxon>Mycenaceae</taxon>
        <taxon>Mycena</taxon>
    </lineage>
</organism>
<accession>A0AAD2HR66</accession>